<keyword evidence="3" id="KW-1185">Reference proteome</keyword>
<keyword evidence="1" id="KW-1133">Transmembrane helix</keyword>
<feature type="transmembrane region" description="Helical" evidence="1">
    <location>
        <begin position="108"/>
        <end position="126"/>
    </location>
</feature>
<sequence length="130" mass="14724">MKKYVIVFLIWVMIIPIAILNGGFREYVLMVHLEILALPLSGFILSVCIFLVAYLFVPKIKGCVKRDYILFGVMWFVLTNLFDLSSYIKSGEGFAGLLQSYNILTGNTWILVVLSALISPMLVMKIKGRK</sequence>
<evidence type="ECO:0000256" key="1">
    <source>
        <dbReference type="SAM" id="Phobius"/>
    </source>
</evidence>
<proteinExistence type="predicted"/>
<evidence type="ECO:0000313" key="3">
    <source>
        <dbReference type="Proteomes" id="UP000217549"/>
    </source>
</evidence>
<organism evidence="2 3">
    <name type="scientific">Anaerobutyricum hallii</name>
    <dbReference type="NCBI Taxonomy" id="39488"/>
    <lineage>
        <taxon>Bacteria</taxon>
        <taxon>Bacillati</taxon>
        <taxon>Bacillota</taxon>
        <taxon>Clostridia</taxon>
        <taxon>Lachnospirales</taxon>
        <taxon>Lachnospiraceae</taxon>
        <taxon>Anaerobutyricum</taxon>
    </lineage>
</organism>
<dbReference type="RefSeq" id="WP_096239152.1">
    <property type="nucleotide sequence ID" value="NZ_LT907978.1"/>
</dbReference>
<evidence type="ECO:0000313" key="2">
    <source>
        <dbReference type="EMBL" id="SOB71198.1"/>
    </source>
</evidence>
<gene>
    <name evidence="2" type="ORF">EHLA_0433</name>
</gene>
<feature type="transmembrane region" description="Helical" evidence="1">
    <location>
        <begin position="36"/>
        <end position="56"/>
    </location>
</feature>
<feature type="transmembrane region" description="Helical" evidence="1">
    <location>
        <begin position="68"/>
        <end position="88"/>
    </location>
</feature>
<keyword evidence="1" id="KW-0472">Membrane</keyword>
<reference evidence="3" key="1">
    <citation type="submission" date="2017-09" db="EMBL/GenBank/DDBJ databases">
        <authorList>
            <person name="Shetty A S."/>
        </authorList>
    </citation>
    <scope>NUCLEOTIDE SEQUENCE [LARGE SCALE GENOMIC DNA]</scope>
</reference>
<dbReference type="AlphaFoldDB" id="A0A285PNI8"/>
<protein>
    <submittedName>
        <fullName evidence="2">Uncharacterized protein</fullName>
    </submittedName>
</protein>
<name>A0A285PNI8_9FIRM</name>
<keyword evidence="1" id="KW-0812">Transmembrane</keyword>
<feature type="transmembrane region" description="Helical" evidence="1">
    <location>
        <begin position="5"/>
        <end position="24"/>
    </location>
</feature>
<dbReference type="EMBL" id="LT907978">
    <property type="protein sequence ID" value="SOB71198.1"/>
    <property type="molecule type" value="Genomic_DNA"/>
</dbReference>
<accession>A0A285PNI8</accession>
<dbReference type="Proteomes" id="UP000217549">
    <property type="component" value="Chromosome I"/>
</dbReference>
<dbReference type="KEGG" id="ehl:EHLA_0433"/>